<evidence type="ECO:0000313" key="5">
    <source>
        <dbReference type="Proteomes" id="UP000593591"/>
    </source>
</evidence>
<dbReference type="KEGG" id="trc:DYE49_03250"/>
<evidence type="ECO:0000313" key="4">
    <source>
        <dbReference type="EMBL" id="QOS39526.1"/>
    </source>
</evidence>
<accession>A0A7M1XIU6</accession>
<dbReference type="Proteomes" id="UP000593591">
    <property type="component" value="Chromosome"/>
</dbReference>
<dbReference type="InterPro" id="IPR036890">
    <property type="entry name" value="HATPase_C_sf"/>
</dbReference>
<keyword evidence="2" id="KW-1133">Transmembrane helix</keyword>
<dbReference type="EMBL" id="CP031517">
    <property type="protein sequence ID" value="QOS39526.1"/>
    <property type="molecule type" value="Genomic_DNA"/>
</dbReference>
<feature type="transmembrane region" description="Helical" evidence="2">
    <location>
        <begin position="208"/>
        <end position="228"/>
    </location>
</feature>
<feature type="transmembrane region" description="Helical" evidence="2">
    <location>
        <begin position="145"/>
        <end position="166"/>
    </location>
</feature>
<feature type="transmembrane region" description="Helical" evidence="2">
    <location>
        <begin position="16"/>
        <end position="35"/>
    </location>
</feature>
<sequence>MIIVYYLSTLGIFNNINQIIYIIEIFQYLLCTFLFSKKLPRRKHFFIILPIVVIFYIAWAYLLGYLRSLWPNSSIFKMLATLSFYSLTLMTLIICYKEKQWTNTLLTWVTALSIREIVDVTYTLVSLFTGHNPRESILLLFDNMYLNSLIFDLFHVLVVFFLYWLFRKKINTIKDKSISLKIVTISLMMLFGLVIIKTFIVIYATSNLELYTCCEALMGLVCLLLLLIRTNILKESSYKLDHQIMTQVLISNQAQYEALKTNIEVINMKAHDMRHQLEKYQDKLTQEEVNSIQKSIDVYDKNINTGNPVLDTVLYSESLICDKNKIRFTYLCEGKGLEHFPSSQLYYLFSNIIDNAIEASKDVEEENKIISFNIKCKNNQIVIDECNYFKGERNIQNGLIHTTKQERRHGYGMKSIRMIVSDNNGTMNVRTQGNMFFLIINLPIPNSVTSKSKINKPTSHDELKNVLTNSL</sequence>
<name>A0A7M1XIU6_9SPIR</name>
<keyword evidence="2" id="KW-0472">Membrane</keyword>
<evidence type="ECO:0000259" key="3">
    <source>
        <dbReference type="Pfam" id="PF14501"/>
    </source>
</evidence>
<keyword evidence="2" id="KW-0812">Transmembrane</keyword>
<gene>
    <name evidence="4" type="ORF">DYE49_03250</name>
</gene>
<dbReference type="Pfam" id="PF14501">
    <property type="entry name" value="HATPase_c_5"/>
    <property type="match status" value="1"/>
</dbReference>
<evidence type="ECO:0000256" key="2">
    <source>
        <dbReference type="SAM" id="Phobius"/>
    </source>
</evidence>
<dbReference type="Gene3D" id="3.30.565.10">
    <property type="entry name" value="Histidine kinase-like ATPase, C-terminal domain"/>
    <property type="match status" value="1"/>
</dbReference>
<organism evidence="4 5">
    <name type="scientific">Treponema rectale</name>
    <dbReference type="NCBI Taxonomy" id="744512"/>
    <lineage>
        <taxon>Bacteria</taxon>
        <taxon>Pseudomonadati</taxon>
        <taxon>Spirochaetota</taxon>
        <taxon>Spirochaetia</taxon>
        <taxon>Spirochaetales</taxon>
        <taxon>Treponemataceae</taxon>
        <taxon>Treponema</taxon>
    </lineage>
</organism>
<feature type="transmembrane region" description="Helical" evidence="2">
    <location>
        <begin position="47"/>
        <end position="66"/>
    </location>
</feature>
<reference evidence="4 5" key="1">
    <citation type="submission" date="2018-08" db="EMBL/GenBank/DDBJ databases">
        <title>The first complete genome of Treponema rectale (CHPAT), a commensal spirochete of the bovine rectum.</title>
        <authorList>
            <person name="Staton G.J."/>
            <person name="Clegg S.R."/>
            <person name="Carter S.D."/>
            <person name="Radford A.D."/>
            <person name="Darby A."/>
            <person name="Hall N."/>
            <person name="Birtles R.J."/>
            <person name="Evans N.J."/>
        </authorList>
    </citation>
    <scope>NUCLEOTIDE SEQUENCE [LARGE SCALE GENOMIC DNA]</scope>
    <source>
        <strain evidence="4 5">CHPA</strain>
    </source>
</reference>
<evidence type="ECO:0000256" key="1">
    <source>
        <dbReference type="SAM" id="Coils"/>
    </source>
</evidence>
<proteinExistence type="predicted"/>
<feature type="domain" description="Sensor histidine kinase NatK-like C-terminal" evidence="3">
    <location>
        <begin position="345"/>
        <end position="443"/>
    </location>
</feature>
<keyword evidence="1" id="KW-0175">Coiled coil</keyword>
<feature type="transmembrane region" description="Helical" evidence="2">
    <location>
        <begin position="178"/>
        <end position="202"/>
    </location>
</feature>
<dbReference type="CDD" id="cd16935">
    <property type="entry name" value="HATPase_AgrC-ComD-like"/>
    <property type="match status" value="1"/>
</dbReference>
<feature type="transmembrane region" description="Helical" evidence="2">
    <location>
        <begin position="78"/>
        <end position="96"/>
    </location>
</feature>
<dbReference type="AlphaFoldDB" id="A0A7M1XIU6"/>
<feature type="coiled-coil region" evidence="1">
    <location>
        <begin position="263"/>
        <end position="290"/>
    </location>
</feature>
<dbReference type="SUPFAM" id="SSF55874">
    <property type="entry name" value="ATPase domain of HSP90 chaperone/DNA topoisomerase II/histidine kinase"/>
    <property type="match status" value="1"/>
</dbReference>
<dbReference type="InterPro" id="IPR032834">
    <property type="entry name" value="NatK-like_C"/>
</dbReference>
<protein>
    <submittedName>
        <fullName evidence="4">GHKL domain-containing protein</fullName>
    </submittedName>
</protein>